<evidence type="ECO:0000313" key="3">
    <source>
        <dbReference type="Proteomes" id="UP001174997"/>
    </source>
</evidence>
<comment type="caution">
    <text evidence="2">The sequence shown here is derived from an EMBL/GenBank/DDBJ whole genome shotgun (WGS) entry which is preliminary data.</text>
</comment>
<organism evidence="2 3">
    <name type="scientific">Cercophora samala</name>
    <dbReference type="NCBI Taxonomy" id="330535"/>
    <lineage>
        <taxon>Eukaryota</taxon>
        <taxon>Fungi</taxon>
        <taxon>Dikarya</taxon>
        <taxon>Ascomycota</taxon>
        <taxon>Pezizomycotina</taxon>
        <taxon>Sordariomycetes</taxon>
        <taxon>Sordariomycetidae</taxon>
        <taxon>Sordariales</taxon>
        <taxon>Lasiosphaeriaceae</taxon>
        <taxon>Cercophora</taxon>
    </lineage>
</organism>
<gene>
    <name evidence="2" type="ORF">QBC41DRAFT_52556</name>
</gene>
<evidence type="ECO:0000256" key="1">
    <source>
        <dbReference type="SAM" id="MobiDB-lite"/>
    </source>
</evidence>
<dbReference type="EMBL" id="JAULSY010000002">
    <property type="protein sequence ID" value="KAK0674277.1"/>
    <property type="molecule type" value="Genomic_DNA"/>
</dbReference>
<reference evidence="2" key="1">
    <citation type="submission" date="2023-06" db="EMBL/GenBank/DDBJ databases">
        <title>Genome-scale phylogeny and comparative genomics of the fungal order Sordariales.</title>
        <authorList>
            <consortium name="Lawrence Berkeley National Laboratory"/>
            <person name="Hensen N."/>
            <person name="Bonometti L."/>
            <person name="Westerberg I."/>
            <person name="Brannstrom I.O."/>
            <person name="Guillou S."/>
            <person name="Cros-Aarteil S."/>
            <person name="Calhoun S."/>
            <person name="Haridas S."/>
            <person name="Kuo A."/>
            <person name="Mondo S."/>
            <person name="Pangilinan J."/>
            <person name="Riley R."/>
            <person name="Labutti K."/>
            <person name="Andreopoulos B."/>
            <person name="Lipzen A."/>
            <person name="Chen C."/>
            <person name="Yanf M."/>
            <person name="Daum C."/>
            <person name="Ng V."/>
            <person name="Clum A."/>
            <person name="Steindorff A."/>
            <person name="Ohm R."/>
            <person name="Martin F."/>
            <person name="Silar P."/>
            <person name="Natvig D."/>
            <person name="Lalanne C."/>
            <person name="Gautier V."/>
            <person name="Ament-Velasquez S.L."/>
            <person name="Kruys A."/>
            <person name="Hutchinson M.I."/>
            <person name="Powell A.J."/>
            <person name="Barry K."/>
            <person name="Miller A.N."/>
            <person name="Grigoriev I.V."/>
            <person name="Debuchy R."/>
            <person name="Gladieux P."/>
            <person name="Thoren M.H."/>
            <person name="Johannesson H."/>
        </authorList>
    </citation>
    <scope>NUCLEOTIDE SEQUENCE</scope>
    <source>
        <strain evidence="2">CBS 307.81</strain>
    </source>
</reference>
<protein>
    <submittedName>
        <fullName evidence="2">Uncharacterized protein</fullName>
    </submittedName>
</protein>
<proteinExistence type="predicted"/>
<evidence type="ECO:0000313" key="2">
    <source>
        <dbReference type="EMBL" id="KAK0674277.1"/>
    </source>
</evidence>
<sequence length="139" mass="15870">MSYRLPLGLLCIACFVCLDLLASTCITTVVDSRYWFLIILFLCFNPHFRSTTTEHGHRTNEHTETHRDTHGRASGRLDAEDDTWETHTHTQLVRHNKTTRDDGSGETHGMTVRAPPSSSEYHTTVETTRYSTTTAREET</sequence>
<feature type="region of interest" description="Disordered" evidence="1">
    <location>
        <begin position="53"/>
        <end position="139"/>
    </location>
</feature>
<dbReference type="AlphaFoldDB" id="A0AA40DEN2"/>
<name>A0AA40DEN2_9PEZI</name>
<dbReference type="Proteomes" id="UP001174997">
    <property type="component" value="Unassembled WGS sequence"/>
</dbReference>
<keyword evidence="3" id="KW-1185">Reference proteome</keyword>
<feature type="compositionally biased region" description="Basic and acidic residues" evidence="1">
    <location>
        <begin position="53"/>
        <end position="88"/>
    </location>
</feature>
<accession>A0AA40DEN2</accession>
<feature type="compositionally biased region" description="Low complexity" evidence="1">
    <location>
        <begin position="124"/>
        <end position="139"/>
    </location>
</feature>